<dbReference type="Gene3D" id="1.10.630.10">
    <property type="entry name" value="Cytochrome P450"/>
    <property type="match status" value="1"/>
</dbReference>
<evidence type="ECO:0000256" key="12">
    <source>
        <dbReference type="RuleBase" id="RU000461"/>
    </source>
</evidence>
<dbReference type="GO" id="GO:0016125">
    <property type="term" value="P:sterol metabolic process"/>
    <property type="evidence" value="ECO:0007669"/>
    <property type="project" value="TreeGrafter"/>
</dbReference>
<comment type="cofactor">
    <cofactor evidence="1 11">
        <name>heme</name>
        <dbReference type="ChEBI" id="CHEBI:30413"/>
    </cofactor>
</comment>
<proteinExistence type="inferred from homology"/>
<dbReference type="PRINTS" id="PR00463">
    <property type="entry name" value="EP450I"/>
</dbReference>
<evidence type="ECO:0000256" key="11">
    <source>
        <dbReference type="PIRSR" id="PIRSR602401-1"/>
    </source>
</evidence>
<dbReference type="GO" id="GO:0005506">
    <property type="term" value="F:iron ion binding"/>
    <property type="evidence" value="ECO:0007669"/>
    <property type="project" value="InterPro"/>
</dbReference>
<protein>
    <submittedName>
        <fullName evidence="14">Cytochrome P450</fullName>
    </submittedName>
</protein>
<dbReference type="FunFam" id="1.10.630.10:FF:000022">
    <property type="entry name" value="Taxadiene 5-alpha hydroxylase"/>
    <property type="match status" value="1"/>
</dbReference>
<dbReference type="CDD" id="cd11043">
    <property type="entry name" value="CYP90-like"/>
    <property type="match status" value="1"/>
</dbReference>
<evidence type="ECO:0000256" key="7">
    <source>
        <dbReference type="ARBA" id="ARBA00022989"/>
    </source>
</evidence>
<evidence type="ECO:0000256" key="9">
    <source>
        <dbReference type="ARBA" id="ARBA00023004"/>
    </source>
</evidence>
<keyword evidence="6 11" id="KW-0479">Metal-binding</keyword>
<keyword evidence="13" id="KW-0472">Membrane</keyword>
<dbReference type="GO" id="GO:0016020">
    <property type="term" value="C:membrane"/>
    <property type="evidence" value="ECO:0007669"/>
    <property type="project" value="UniProtKB-SubCell"/>
</dbReference>
<dbReference type="InterPro" id="IPR036396">
    <property type="entry name" value="Cyt_P450_sf"/>
</dbReference>
<feature type="transmembrane region" description="Helical" evidence="13">
    <location>
        <begin position="55"/>
        <end position="76"/>
    </location>
</feature>
<evidence type="ECO:0000256" key="13">
    <source>
        <dbReference type="SAM" id="Phobius"/>
    </source>
</evidence>
<dbReference type="EMBL" id="JBAMMX010000004">
    <property type="protein sequence ID" value="KAK6941199.1"/>
    <property type="molecule type" value="Genomic_DNA"/>
</dbReference>
<organism evidence="14 15">
    <name type="scientific">Dillenia turbinata</name>
    <dbReference type="NCBI Taxonomy" id="194707"/>
    <lineage>
        <taxon>Eukaryota</taxon>
        <taxon>Viridiplantae</taxon>
        <taxon>Streptophyta</taxon>
        <taxon>Embryophyta</taxon>
        <taxon>Tracheophyta</taxon>
        <taxon>Spermatophyta</taxon>
        <taxon>Magnoliopsida</taxon>
        <taxon>eudicotyledons</taxon>
        <taxon>Gunneridae</taxon>
        <taxon>Pentapetalae</taxon>
        <taxon>Dilleniales</taxon>
        <taxon>Dilleniaceae</taxon>
        <taxon>Dillenia</taxon>
    </lineage>
</organism>
<dbReference type="InterPro" id="IPR002401">
    <property type="entry name" value="Cyt_P450_E_grp-I"/>
</dbReference>
<name>A0AAN8VVX9_9MAGN</name>
<dbReference type="Proteomes" id="UP001370490">
    <property type="component" value="Unassembled WGS sequence"/>
</dbReference>
<sequence>MLPSLAYAKRKYCIMFLFTRSSSLFMSGKLSSILSQKPKNYSIDHLMQEEGMEPLFISAVLLLTLFVSLFLHLLFLHGSTVSHHNLPPGKLGFPIVGETLLFLSMGRRGSPEKFIEERTAKYSTQIFKTSLLGETTAVLCGAAGNKFLFSNENKLVTAWWPRSVEKIFPTSLQTSTKEESMKMRKLLPGFLKPEALQKYVGVMDSIAKKHFEDSWDLKNEVLVFPLAKRYTFMVACRLFMTIEDPNHVAKFADPFHVLAAGVISVPINLPGTPFNKAIKAAETIRKELLAIIRQRKIDLAEKKVSSMHDILSHMLTTADENGNYMTELDVADKILGLLIGGHDTASAAITFIVKYLAELPNVYNQVLKEQIEVATAKKRGELLNWDDLQKMKYSWNVASEVMRLAPPLQGNFRESITDFQYAGFTIPKGWKLYWSANSTHKNPQYFPDPEKFDPSRFEGNGPMPYSYVPFGGGPRMCPGKEYARLEILVFMHNLVRRFKWVKVLPKENIIVDPMPMPAKGLPVRLHPHHN</sequence>
<evidence type="ECO:0000256" key="6">
    <source>
        <dbReference type="ARBA" id="ARBA00022723"/>
    </source>
</evidence>
<accession>A0AAN8VVX9</accession>
<evidence type="ECO:0000256" key="3">
    <source>
        <dbReference type="ARBA" id="ARBA00010617"/>
    </source>
</evidence>
<evidence type="ECO:0000256" key="2">
    <source>
        <dbReference type="ARBA" id="ARBA00004167"/>
    </source>
</evidence>
<keyword evidence="8 12" id="KW-0560">Oxidoreductase</keyword>
<dbReference type="InterPro" id="IPR001128">
    <property type="entry name" value="Cyt_P450"/>
</dbReference>
<evidence type="ECO:0000313" key="15">
    <source>
        <dbReference type="Proteomes" id="UP001370490"/>
    </source>
</evidence>
<dbReference type="GO" id="GO:0004497">
    <property type="term" value="F:monooxygenase activity"/>
    <property type="evidence" value="ECO:0007669"/>
    <property type="project" value="UniProtKB-KW"/>
</dbReference>
<dbReference type="PROSITE" id="PS00086">
    <property type="entry name" value="CYTOCHROME_P450"/>
    <property type="match status" value="1"/>
</dbReference>
<evidence type="ECO:0000256" key="4">
    <source>
        <dbReference type="ARBA" id="ARBA00022617"/>
    </source>
</evidence>
<dbReference type="SUPFAM" id="SSF48264">
    <property type="entry name" value="Cytochrome P450"/>
    <property type="match status" value="1"/>
</dbReference>
<comment type="similarity">
    <text evidence="3 12">Belongs to the cytochrome P450 family.</text>
</comment>
<dbReference type="InterPro" id="IPR017972">
    <property type="entry name" value="Cyt_P450_CS"/>
</dbReference>
<dbReference type="PRINTS" id="PR00385">
    <property type="entry name" value="P450"/>
</dbReference>
<gene>
    <name evidence="14" type="ORF">RJ641_026576</name>
</gene>
<keyword evidence="5 13" id="KW-0812">Transmembrane</keyword>
<keyword evidence="10 12" id="KW-0503">Monooxygenase</keyword>
<evidence type="ECO:0000256" key="8">
    <source>
        <dbReference type="ARBA" id="ARBA00023002"/>
    </source>
</evidence>
<evidence type="ECO:0000256" key="1">
    <source>
        <dbReference type="ARBA" id="ARBA00001971"/>
    </source>
</evidence>
<dbReference type="Pfam" id="PF00067">
    <property type="entry name" value="p450"/>
    <property type="match status" value="1"/>
</dbReference>
<keyword evidence="4 11" id="KW-0349">Heme</keyword>
<keyword evidence="15" id="KW-1185">Reference proteome</keyword>
<evidence type="ECO:0000256" key="5">
    <source>
        <dbReference type="ARBA" id="ARBA00022692"/>
    </source>
</evidence>
<reference evidence="14 15" key="1">
    <citation type="submission" date="2023-12" db="EMBL/GenBank/DDBJ databases">
        <title>A high-quality genome assembly for Dillenia turbinata (Dilleniales).</title>
        <authorList>
            <person name="Chanderbali A."/>
        </authorList>
    </citation>
    <scope>NUCLEOTIDE SEQUENCE [LARGE SCALE GENOMIC DNA]</scope>
    <source>
        <strain evidence="14">LSX21</strain>
        <tissue evidence="14">Leaf</tissue>
    </source>
</reference>
<dbReference type="PANTHER" id="PTHR24286:SF384">
    <property type="entry name" value="P450, PUTATIVE (EUROFUNG)-RELATED"/>
    <property type="match status" value="1"/>
</dbReference>
<evidence type="ECO:0000313" key="14">
    <source>
        <dbReference type="EMBL" id="KAK6941199.1"/>
    </source>
</evidence>
<dbReference type="GO" id="GO:0020037">
    <property type="term" value="F:heme binding"/>
    <property type="evidence" value="ECO:0007669"/>
    <property type="project" value="InterPro"/>
</dbReference>
<dbReference type="GO" id="GO:0016705">
    <property type="term" value="F:oxidoreductase activity, acting on paired donors, with incorporation or reduction of molecular oxygen"/>
    <property type="evidence" value="ECO:0007669"/>
    <property type="project" value="InterPro"/>
</dbReference>
<keyword evidence="9 11" id="KW-0408">Iron</keyword>
<comment type="subcellular location">
    <subcellularLocation>
        <location evidence="2">Membrane</location>
        <topology evidence="2">Single-pass membrane protein</topology>
    </subcellularLocation>
</comment>
<dbReference type="PANTHER" id="PTHR24286">
    <property type="entry name" value="CYTOCHROME P450 26"/>
    <property type="match status" value="1"/>
</dbReference>
<evidence type="ECO:0000256" key="10">
    <source>
        <dbReference type="ARBA" id="ARBA00023033"/>
    </source>
</evidence>
<keyword evidence="7 13" id="KW-1133">Transmembrane helix</keyword>
<feature type="binding site" description="axial binding residue" evidence="11">
    <location>
        <position position="477"/>
    </location>
    <ligand>
        <name>heme</name>
        <dbReference type="ChEBI" id="CHEBI:30413"/>
    </ligand>
    <ligandPart>
        <name>Fe</name>
        <dbReference type="ChEBI" id="CHEBI:18248"/>
    </ligandPart>
</feature>
<dbReference type="AlphaFoldDB" id="A0AAN8VVX9"/>
<comment type="caution">
    <text evidence="14">The sequence shown here is derived from an EMBL/GenBank/DDBJ whole genome shotgun (WGS) entry which is preliminary data.</text>
</comment>